<dbReference type="EMBL" id="UGGQ01000006">
    <property type="protein sequence ID" value="STO16312.1"/>
    <property type="molecule type" value="Genomic_DNA"/>
</dbReference>
<evidence type="ECO:0000259" key="1">
    <source>
        <dbReference type="Pfam" id="PF07819"/>
    </source>
</evidence>
<organism evidence="2 5">
    <name type="scientific">Mobiluncus mulieris</name>
    <dbReference type="NCBI Taxonomy" id="2052"/>
    <lineage>
        <taxon>Bacteria</taxon>
        <taxon>Bacillati</taxon>
        <taxon>Actinomycetota</taxon>
        <taxon>Actinomycetes</taxon>
        <taxon>Actinomycetales</taxon>
        <taxon>Actinomycetaceae</taxon>
        <taxon>Mobiluncus</taxon>
    </lineage>
</organism>
<dbReference type="InterPro" id="IPR012908">
    <property type="entry name" value="PGAP1-ab_dom-like"/>
</dbReference>
<dbReference type="AlphaFoldDB" id="A0A378PCY0"/>
<name>A0A378PCY0_9ACTO</name>
<dbReference type="SUPFAM" id="SSF53474">
    <property type="entry name" value="alpha/beta-Hydrolases"/>
    <property type="match status" value="1"/>
</dbReference>
<reference evidence="3 4" key="1">
    <citation type="submission" date="2018-06" db="EMBL/GenBank/DDBJ databases">
        <authorList>
            <consortium name="Pathogen Informatics"/>
            <person name="Doyle S."/>
        </authorList>
    </citation>
    <scope>NUCLEOTIDE SEQUENCE [LARGE SCALE GENOMIC DNA]</scope>
    <source>
        <strain evidence="3 4">NCTC11819</strain>
    </source>
</reference>
<comment type="caution">
    <text evidence="2">The sequence shown here is derived from an EMBL/GenBank/DDBJ whole genome shotgun (WGS) entry which is preliminary data.</text>
</comment>
<dbReference type="InterPro" id="IPR029058">
    <property type="entry name" value="AB_hydrolase_fold"/>
</dbReference>
<evidence type="ECO:0000313" key="2">
    <source>
        <dbReference type="EMBL" id="NMW93578.1"/>
    </source>
</evidence>
<dbReference type="GeneID" id="61169046"/>
<dbReference type="EMBL" id="JABCUV010000008">
    <property type="protein sequence ID" value="NMW93578.1"/>
    <property type="molecule type" value="Genomic_DNA"/>
</dbReference>
<proteinExistence type="predicted"/>
<feature type="domain" description="GPI inositol-deacylase PGAP1-like alpha/beta" evidence="1">
    <location>
        <begin position="458"/>
        <end position="525"/>
    </location>
</feature>
<reference evidence="2 5" key="2">
    <citation type="submission" date="2020-04" db="EMBL/GenBank/DDBJ databases">
        <title>Antimicrobial susceptibility and clonality of vaginal-derived multi-drug resistant Mobiluncus isolates in China.</title>
        <authorList>
            <person name="Zhang X."/>
        </authorList>
    </citation>
    <scope>NUCLEOTIDE SEQUENCE [LARGE SCALE GENOMIC DNA]</scope>
    <source>
        <strain evidence="2 5">7</strain>
    </source>
</reference>
<dbReference type="Proteomes" id="UP000255284">
    <property type="component" value="Unassembled WGS sequence"/>
</dbReference>
<sequence length="613" mass="67023">MRAGNGREYSGEYLFSGGNTALCVDTEQVKAMVSGLEDATEQIGGLAGYLASQRAGLEARYLARMNALSAAAAAGDENAGLAMARLSAAWGQYTSLSSVAEYGEDGVLRLGAENRKLAVLLRRATGLYELSETQVLQLMAPSAVEGSLLMLAEKLVKDIGFPPVFTLGGKRYYAKDMNEGQKAAVFLSWLQAKLGEKQYGKSQSVILRFAGGRQRIEVLGFEDSPELDKYFGVYLRTGDMKSWDFIQDMKDAAWRTAHQEFWKERLGNQIQLETSLGGLELVATNLGLMELREVVRGKTPQDLQVSMIVAGLSQFLASRQEKSRRQKERDFAKSKTARAIGVAASERLALKQLRVDGGAVLVENPDGSISRGLPRDVGDIFRYAQTIDPKEGAAFEIQQWETATGQRGARVVLRGTDSWDAGSIQPQDMLTNTEAVAGLPTGIHLAVMQALQRAGVGSDTPVELVGHSQAGIIASNLAADPRVRKKFNIRNVITAGSPVANAKIPQSIQVLNLYNNADVVPITEGMRNRPSSTHLTVQGKYTTTMDIGKNHSAENTYAPMADDLQGKHYAKYEHYLECRDKVMGLDQRIVKATTQRFELNRDLESLKPLEKSH</sequence>
<evidence type="ECO:0000313" key="5">
    <source>
        <dbReference type="Proteomes" id="UP000582487"/>
    </source>
</evidence>
<protein>
    <recommendedName>
        <fullName evidence="1">GPI inositol-deacylase PGAP1-like alpha/beta domain-containing protein</fullName>
    </recommendedName>
</protein>
<dbReference type="GO" id="GO:0016788">
    <property type="term" value="F:hydrolase activity, acting on ester bonds"/>
    <property type="evidence" value="ECO:0007669"/>
    <property type="project" value="InterPro"/>
</dbReference>
<dbReference type="RefSeq" id="WP_004015958.1">
    <property type="nucleotide sequence ID" value="NZ_CAMUNX010000001.1"/>
</dbReference>
<dbReference type="Gene3D" id="3.40.50.1820">
    <property type="entry name" value="alpha/beta hydrolase"/>
    <property type="match status" value="1"/>
</dbReference>
<gene>
    <name evidence="2" type="ORF">HHJ74_07710</name>
    <name evidence="3" type="ORF">NCTC11819_00878</name>
</gene>
<dbReference type="Proteomes" id="UP000582487">
    <property type="component" value="Unassembled WGS sequence"/>
</dbReference>
<evidence type="ECO:0000313" key="4">
    <source>
        <dbReference type="Proteomes" id="UP000255284"/>
    </source>
</evidence>
<dbReference type="Pfam" id="PF07819">
    <property type="entry name" value="PGAP1"/>
    <property type="match status" value="1"/>
</dbReference>
<evidence type="ECO:0000313" key="3">
    <source>
        <dbReference type="EMBL" id="STO16312.1"/>
    </source>
</evidence>
<accession>A0A378PCY0</accession>